<protein>
    <submittedName>
        <fullName evidence="4">NUDIX domain-containing protein</fullName>
    </submittedName>
</protein>
<keyword evidence="2" id="KW-0378">Hydrolase</keyword>
<proteinExistence type="predicted"/>
<dbReference type="InterPro" id="IPR020084">
    <property type="entry name" value="NUDIX_hydrolase_CS"/>
</dbReference>
<gene>
    <name evidence="4" type="ORF">NGM45_05285</name>
</gene>
<dbReference type="PROSITE" id="PS51462">
    <property type="entry name" value="NUDIX"/>
    <property type="match status" value="1"/>
</dbReference>
<organism evidence="4 5">
    <name type="scientific">Bacillus pretiosus</name>
    <dbReference type="NCBI Taxonomy" id="2983392"/>
    <lineage>
        <taxon>Bacteria</taxon>
        <taxon>Bacillati</taxon>
        <taxon>Bacillota</taxon>
        <taxon>Bacilli</taxon>
        <taxon>Bacillales</taxon>
        <taxon>Bacillaceae</taxon>
        <taxon>Bacillus</taxon>
    </lineage>
</organism>
<evidence type="ECO:0000256" key="1">
    <source>
        <dbReference type="ARBA" id="ARBA00001946"/>
    </source>
</evidence>
<dbReference type="SUPFAM" id="SSF55811">
    <property type="entry name" value="Nudix"/>
    <property type="match status" value="1"/>
</dbReference>
<dbReference type="Gene3D" id="3.90.79.10">
    <property type="entry name" value="Nucleoside Triphosphate Pyrophosphohydrolase"/>
    <property type="match status" value="1"/>
</dbReference>
<evidence type="ECO:0000313" key="4">
    <source>
        <dbReference type="EMBL" id="MCW1238494.1"/>
    </source>
</evidence>
<dbReference type="Pfam" id="PF00293">
    <property type="entry name" value="NUDIX"/>
    <property type="match status" value="1"/>
</dbReference>
<comment type="caution">
    <text evidence="4">The sequence shown here is derived from an EMBL/GenBank/DDBJ whole genome shotgun (WGS) entry which is preliminary data.</text>
</comment>
<evidence type="ECO:0000259" key="3">
    <source>
        <dbReference type="PROSITE" id="PS51462"/>
    </source>
</evidence>
<keyword evidence="5" id="KW-1185">Reference proteome</keyword>
<dbReference type="GeneID" id="301197234"/>
<dbReference type="RefSeq" id="WP_264461183.1">
    <property type="nucleotide sequence ID" value="NZ_JAOXJG010000003.1"/>
</dbReference>
<dbReference type="InterPro" id="IPR000086">
    <property type="entry name" value="NUDIX_hydrolase_dom"/>
</dbReference>
<dbReference type="Proteomes" id="UP001060566">
    <property type="component" value="Unassembled WGS sequence"/>
</dbReference>
<dbReference type="EMBL" id="JAOXJG010000003">
    <property type="protein sequence ID" value="MCW1238494.1"/>
    <property type="molecule type" value="Genomic_DNA"/>
</dbReference>
<dbReference type="PROSITE" id="PS00893">
    <property type="entry name" value="NUDIX_BOX"/>
    <property type="match status" value="1"/>
</dbReference>
<sequence length="124" mass="14362">MKLIKCACLVKKENNKLLLVRVRDNKHWYLPGGKIEQDEKASETLKRELLEELNIKLIPESIQYLYTVTGPAYKEEAVVDLVCFSADWEGEIQPKAEISEVSWIEYNNKDLLAPAVLELIKNWD</sequence>
<evidence type="ECO:0000313" key="5">
    <source>
        <dbReference type="Proteomes" id="UP001060566"/>
    </source>
</evidence>
<reference evidence="4" key="1">
    <citation type="submission" date="2022-10" db="EMBL/GenBank/DDBJ databases">
        <title>De novo draft assembly of the Pseudomonas pretiosus genome isolated from the plants rhizorohere.</title>
        <authorList>
            <person name="Robas M."/>
            <person name="Fernandez V.M."/>
            <person name="Provanza A."/>
            <person name="Jimenez P.A."/>
        </authorList>
    </citation>
    <scope>NUCLEOTIDE SEQUENCE</scope>
    <source>
        <strain evidence="4">SAICEU11T</strain>
    </source>
</reference>
<feature type="domain" description="Nudix hydrolase" evidence="3">
    <location>
        <begin position="1"/>
        <end position="124"/>
    </location>
</feature>
<dbReference type="InterPro" id="IPR015797">
    <property type="entry name" value="NUDIX_hydrolase-like_dom_sf"/>
</dbReference>
<comment type="cofactor">
    <cofactor evidence="1">
        <name>Mg(2+)</name>
        <dbReference type="ChEBI" id="CHEBI:18420"/>
    </cofactor>
</comment>
<accession>A0ABT3EP87</accession>
<dbReference type="PANTHER" id="PTHR43046:SF14">
    <property type="entry name" value="MUTT_NUDIX FAMILY PROTEIN"/>
    <property type="match status" value="1"/>
</dbReference>
<evidence type="ECO:0000256" key="2">
    <source>
        <dbReference type="ARBA" id="ARBA00022801"/>
    </source>
</evidence>
<dbReference type="CDD" id="cd04690">
    <property type="entry name" value="NUDIX_Hydrolase"/>
    <property type="match status" value="1"/>
</dbReference>
<dbReference type="PANTHER" id="PTHR43046">
    <property type="entry name" value="GDP-MANNOSE MANNOSYL HYDROLASE"/>
    <property type="match status" value="1"/>
</dbReference>
<name>A0ABT3EP87_9BACI</name>